<dbReference type="STRING" id="320497.A0U93_00750"/>
<proteinExistence type="predicted"/>
<evidence type="ECO:0000313" key="1">
    <source>
        <dbReference type="EMBL" id="AQS86718.1"/>
    </source>
</evidence>
<keyword evidence="2" id="KW-1185">Reference proteome</keyword>
<dbReference type="AlphaFoldDB" id="A0A1U9KLT3"/>
<dbReference type="RefSeq" id="WP_077805683.1">
    <property type="nucleotide sequence ID" value="NZ_BJXS01000010.1"/>
</dbReference>
<dbReference type="Proteomes" id="UP000188604">
    <property type="component" value="Chromosome"/>
</dbReference>
<dbReference type="OrthoDB" id="7275461at2"/>
<accession>A0A1U9KLT3</accession>
<evidence type="ECO:0000313" key="2">
    <source>
        <dbReference type="Proteomes" id="UP000188604"/>
    </source>
</evidence>
<gene>
    <name evidence="1" type="ORF">A0U93_00750</name>
</gene>
<name>A0A1U9KLT3_9PROT</name>
<sequence>MLKVVRVFYALAMLVAASTVTPVSAQEFTVDEDTSADLSPAKMQLWCTITDSASNRVFVSDPTPTGTLSHMALWTASSRFVTVVNSRYNLTIRNSDHACAVYRDKTHAAKARDITVSLAQHHGEQIVTIGLD</sequence>
<organism evidence="1 2">
    <name type="scientific">Neoasaia chiangmaiensis</name>
    <dbReference type="NCBI Taxonomy" id="320497"/>
    <lineage>
        <taxon>Bacteria</taxon>
        <taxon>Pseudomonadati</taxon>
        <taxon>Pseudomonadota</taxon>
        <taxon>Alphaproteobacteria</taxon>
        <taxon>Acetobacterales</taxon>
        <taxon>Acetobacteraceae</taxon>
        <taxon>Neoasaia</taxon>
    </lineage>
</organism>
<dbReference type="EMBL" id="CP014691">
    <property type="protein sequence ID" value="AQS86718.1"/>
    <property type="molecule type" value="Genomic_DNA"/>
</dbReference>
<protein>
    <submittedName>
        <fullName evidence="1">Uncharacterized protein</fullName>
    </submittedName>
</protein>
<reference evidence="1 2" key="1">
    <citation type="submission" date="2016-03" db="EMBL/GenBank/DDBJ databases">
        <title>Acetic acid bacteria sequencing.</title>
        <authorList>
            <person name="Brandt J."/>
            <person name="Jakob F."/>
            <person name="Vogel R.F."/>
        </authorList>
    </citation>
    <scope>NUCLEOTIDE SEQUENCE [LARGE SCALE GENOMIC DNA]</scope>
    <source>
        <strain evidence="1 2">NBRC 101099</strain>
    </source>
</reference>
<dbReference type="KEGG" id="nch:A0U93_00750"/>